<reference evidence="7 8" key="1">
    <citation type="submission" date="2021-03" db="EMBL/GenBank/DDBJ databases">
        <title>Succinivibrio sp. nov. isolated from feces of cow.</title>
        <authorList>
            <person name="Choi J.-Y."/>
        </authorList>
    </citation>
    <scope>NUCLEOTIDE SEQUENCE [LARGE SCALE GENOMIC DNA]</scope>
    <source>
        <strain evidence="7 8">AGMB01872</strain>
    </source>
</reference>
<keyword evidence="2 7" id="KW-0489">Methyltransferase</keyword>
<name>A0ABS7DI34_9GAMM</name>
<dbReference type="Proteomes" id="UP000731465">
    <property type="component" value="Unassembled WGS sequence"/>
</dbReference>
<dbReference type="InterPro" id="IPR029063">
    <property type="entry name" value="SAM-dependent_MTases_sf"/>
</dbReference>
<dbReference type="InterPro" id="IPR041698">
    <property type="entry name" value="Methyltransf_25"/>
</dbReference>
<comment type="catalytic activity">
    <reaction evidence="5">
        <text>phosphoethanolamine + S-adenosyl-L-methionine = N-methylethanolamine phosphate + S-adenosyl-L-homocysteine + H(+)</text>
        <dbReference type="Rhea" id="RHEA:20365"/>
        <dbReference type="ChEBI" id="CHEBI:15378"/>
        <dbReference type="ChEBI" id="CHEBI:57781"/>
        <dbReference type="ChEBI" id="CHEBI:57856"/>
        <dbReference type="ChEBI" id="CHEBI:58190"/>
        <dbReference type="ChEBI" id="CHEBI:59789"/>
        <dbReference type="EC" id="2.1.1.103"/>
    </reaction>
    <physiologicalReaction direction="left-to-right" evidence="5">
        <dbReference type="Rhea" id="RHEA:20366"/>
    </physiologicalReaction>
</comment>
<evidence type="ECO:0000256" key="3">
    <source>
        <dbReference type="ARBA" id="ARBA00022679"/>
    </source>
</evidence>
<dbReference type="Gene3D" id="3.40.50.150">
    <property type="entry name" value="Vaccinia Virus protein VP39"/>
    <property type="match status" value="1"/>
</dbReference>
<protein>
    <submittedName>
        <fullName evidence="7">Class I SAM-dependent methyltransferase</fullName>
    </submittedName>
</protein>
<evidence type="ECO:0000259" key="6">
    <source>
        <dbReference type="Pfam" id="PF13649"/>
    </source>
</evidence>
<keyword evidence="3" id="KW-0808">Transferase</keyword>
<dbReference type="PANTHER" id="PTHR44307">
    <property type="entry name" value="PHOSPHOETHANOLAMINE METHYLTRANSFERASE"/>
    <property type="match status" value="1"/>
</dbReference>
<evidence type="ECO:0000256" key="2">
    <source>
        <dbReference type="ARBA" id="ARBA00022603"/>
    </source>
</evidence>
<proteinExistence type="predicted"/>
<comment type="pathway">
    <text evidence="1">Lipid metabolism.</text>
</comment>
<dbReference type="CDD" id="cd02440">
    <property type="entry name" value="AdoMet_MTases"/>
    <property type="match status" value="1"/>
</dbReference>
<evidence type="ECO:0000256" key="4">
    <source>
        <dbReference type="ARBA" id="ARBA00025707"/>
    </source>
</evidence>
<dbReference type="GO" id="GO:0008168">
    <property type="term" value="F:methyltransferase activity"/>
    <property type="evidence" value="ECO:0007669"/>
    <property type="project" value="UniProtKB-KW"/>
</dbReference>
<sequence length="224" mass="26478">MSIKEQFNLVSKEYDSARRIFIPCFDSFYEKTTEFLATINLNPKRILDLGAGTGLLDAFYIKHFPNAKYHLVDVADKMLEVAKKRFDSLENICFEVNDYAQNYRYKDFDMVISALSIHHLEDETKQTLFERIYESLPKGGIFVNYDQFCYDDKDLSEKADSYWCRKIESSSLSEDEIKKWKERWKLDREVSVKQEIQMLNKAGFKKAECVFYELKFGVIIGYKD</sequence>
<feature type="domain" description="Methyltransferase" evidence="6">
    <location>
        <begin position="46"/>
        <end position="140"/>
    </location>
</feature>
<evidence type="ECO:0000313" key="8">
    <source>
        <dbReference type="Proteomes" id="UP000731465"/>
    </source>
</evidence>
<evidence type="ECO:0000313" key="7">
    <source>
        <dbReference type="EMBL" id="MBW7570893.1"/>
    </source>
</evidence>
<gene>
    <name evidence="7" type="ORF">J5V48_08300</name>
</gene>
<evidence type="ECO:0000256" key="1">
    <source>
        <dbReference type="ARBA" id="ARBA00005189"/>
    </source>
</evidence>
<comment type="caution">
    <text evidence="7">The sequence shown here is derived from an EMBL/GenBank/DDBJ whole genome shotgun (WGS) entry which is preliminary data.</text>
</comment>
<dbReference type="RefSeq" id="WP_219938117.1">
    <property type="nucleotide sequence ID" value="NZ_JAGFNY010000034.1"/>
</dbReference>
<evidence type="ECO:0000256" key="5">
    <source>
        <dbReference type="ARBA" id="ARBA00047622"/>
    </source>
</evidence>
<dbReference type="GO" id="GO:0032259">
    <property type="term" value="P:methylation"/>
    <property type="evidence" value="ECO:0007669"/>
    <property type="project" value="UniProtKB-KW"/>
</dbReference>
<keyword evidence="8" id="KW-1185">Reference proteome</keyword>
<dbReference type="SUPFAM" id="SSF53335">
    <property type="entry name" value="S-adenosyl-L-methionine-dependent methyltransferases"/>
    <property type="match status" value="1"/>
</dbReference>
<dbReference type="Pfam" id="PF13649">
    <property type="entry name" value="Methyltransf_25"/>
    <property type="match status" value="1"/>
</dbReference>
<organism evidence="7 8">
    <name type="scientific">Succinivibrio faecicola</name>
    <dbReference type="NCBI Taxonomy" id="2820300"/>
    <lineage>
        <taxon>Bacteria</taxon>
        <taxon>Pseudomonadati</taxon>
        <taxon>Pseudomonadota</taxon>
        <taxon>Gammaproteobacteria</taxon>
        <taxon>Aeromonadales</taxon>
        <taxon>Succinivibrionaceae</taxon>
        <taxon>Succinivibrio</taxon>
    </lineage>
</organism>
<comment type="pathway">
    <text evidence="4">Phospholipid metabolism.</text>
</comment>
<dbReference type="PANTHER" id="PTHR44307:SF2">
    <property type="entry name" value="PHOSPHOETHANOLAMINE METHYLTRANSFERASE ISOFORM X1"/>
    <property type="match status" value="1"/>
</dbReference>
<dbReference type="EMBL" id="JAGFNY010000034">
    <property type="protein sequence ID" value="MBW7570893.1"/>
    <property type="molecule type" value="Genomic_DNA"/>
</dbReference>
<accession>A0ABS7DI34</accession>